<evidence type="ECO:0000313" key="8">
    <source>
        <dbReference type="Proteomes" id="UP000583929"/>
    </source>
</evidence>
<dbReference type="InterPro" id="IPR000109">
    <property type="entry name" value="POT_fam"/>
</dbReference>
<proteinExistence type="inferred from homology"/>
<name>A0A7J6GSN7_CANSA</name>
<dbReference type="EMBL" id="JAATIQ010000084">
    <property type="protein sequence ID" value="KAF4385942.1"/>
    <property type="molecule type" value="Genomic_DNA"/>
</dbReference>
<accession>A0A7J6GSN7</accession>
<feature type="transmembrane region" description="Helical" evidence="6">
    <location>
        <begin position="182"/>
        <end position="203"/>
    </location>
</feature>
<evidence type="ECO:0000256" key="6">
    <source>
        <dbReference type="SAM" id="Phobius"/>
    </source>
</evidence>
<keyword evidence="8" id="KW-1185">Reference proteome</keyword>
<keyword evidence="5 6" id="KW-0472">Membrane</keyword>
<feature type="transmembrane region" description="Helical" evidence="6">
    <location>
        <begin position="159"/>
        <end position="175"/>
    </location>
</feature>
<dbReference type="Pfam" id="PF00854">
    <property type="entry name" value="PTR2"/>
    <property type="match status" value="1"/>
</dbReference>
<sequence>MGSPVRIAVLGWSDTVADYGLFMVMTYLTEAWKFNFRHSAAIVNLFWGFIAILPLALRFLKTRKNISHSSMLFISSSLYILGLGLLTFSSPKSESGKMDSWNATYAKYGVKQETLLYASLPLIVLAKSGYAVSLEKLINEEKQVGGISDKIIDFSLSNGAYFLINLFGYVMSYAIKEWLTRFGIPTICMVVATLIFLTGFSSYGKETTQEPSLYAKLYDQFHELITQIIKNITSLLGLFIEIALCPLRLCCCCFFNKGKEKDQDEEPSLEEKPEIITRVEETKFLISLFPICLLGLVSSLGNTYFLEQAYSMDRKIIGNLKVPLVILLSVYKIANYLFPKLYFDIVDSWIPSGCTTLKKALHRIGIMLSLLCALLCCIIAAEVESKRIGILNKRKDPSKINEPVEMNLLYLVPQFFLLGGFYGMAYESIERFFMDHEIPPSLEPYMIDSAVGVFGLGNIGSVLLVYLVSKFTFKEGKSWFNESINTSRLDKYYWLLSVWTSINIVWYLFVSLLFRPKEKPTTPTRSLPEEEEENLCSFHKLANKYCIFLKCLPEKFPDFCCCCCCWCCCSNSGGDSKQDVYNVNRMVA</sequence>
<feature type="transmembrane region" description="Helical" evidence="6">
    <location>
        <begin position="492"/>
        <end position="514"/>
    </location>
</feature>
<evidence type="ECO:0000256" key="1">
    <source>
        <dbReference type="ARBA" id="ARBA00004141"/>
    </source>
</evidence>
<keyword evidence="3 6" id="KW-0812">Transmembrane</keyword>
<evidence type="ECO:0000256" key="4">
    <source>
        <dbReference type="ARBA" id="ARBA00022989"/>
    </source>
</evidence>
<feature type="transmembrane region" description="Helical" evidence="6">
    <location>
        <begin position="364"/>
        <end position="383"/>
    </location>
</feature>
<organism evidence="7 8">
    <name type="scientific">Cannabis sativa</name>
    <name type="common">Hemp</name>
    <name type="synonym">Marijuana</name>
    <dbReference type="NCBI Taxonomy" id="3483"/>
    <lineage>
        <taxon>Eukaryota</taxon>
        <taxon>Viridiplantae</taxon>
        <taxon>Streptophyta</taxon>
        <taxon>Embryophyta</taxon>
        <taxon>Tracheophyta</taxon>
        <taxon>Spermatophyta</taxon>
        <taxon>Magnoliopsida</taxon>
        <taxon>eudicotyledons</taxon>
        <taxon>Gunneridae</taxon>
        <taxon>Pentapetalae</taxon>
        <taxon>rosids</taxon>
        <taxon>fabids</taxon>
        <taxon>Rosales</taxon>
        <taxon>Cannabaceae</taxon>
        <taxon>Cannabis</taxon>
    </lineage>
</organism>
<dbReference type="Gene3D" id="1.20.1250.20">
    <property type="entry name" value="MFS general substrate transporter like domains"/>
    <property type="match status" value="1"/>
</dbReference>
<keyword evidence="4 6" id="KW-1133">Transmembrane helix</keyword>
<dbReference type="GO" id="GO:0016020">
    <property type="term" value="C:membrane"/>
    <property type="evidence" value="ECO:0007669"/>
    <property type="project" value="UniProtKB-SubCell"/>
</dbReference>
<dbReference type="AlphaFoldDB" id="A0A7J6GSN7"/>
<reference evidence="7 8" key="1">
    <citation type="journal article" date="2020" name="bioRxiv">
        <title>Sequence and annotation of 42 cannabis genomes reveals extensive copy number variation in cannabinoid synthesis and pathogen resistance genes.</title>
        <authorList>
            <person name="Mckernan K.J."/>
            <person name="Helbert Y."/>
            <person name="Kane L.T."/>
            <person name="Ebling H."/>
            <person name="Zhang L."/>
            <person name="Liu B."/>
            <person name="Eaton Z."/>
            <person name="Mclaughlin S."/>
            <person name="Kingan S."/>
            <person name="Baybayan P."/>
            <person name="Concepcion G."/>
            <person name="Jordan M."/>
            <person name="Riva A."/>
            <person name="Barbazuk W."/>
            <person name="Harkins T."/>
        </authorList>
    </citation>
    <scope>NUCLEOTIDE SEQUENCE [LARGE SCALE GENOMIC DNA]</scope>
    <source>
        <strain evidence="8">cv. Jamaican Lion 4</strain>
        <tissue evidence="7">Leaf</tissue>
    </source>
</reference>
<feature type="transmembrane region" description="Helical" evidence="6">
    <location>
        <begin position="284"/>
        <end position="306"/>
    </location>
</feature>
<feature type="transmembrane region" description="Helical" evidence="6">
    <location>
        <begin position="404"/>
        <end position="425"/>
    </location>
</feature>
<comment type="subcellular location">
    <subcellularLocation>
        <location evidence="1">Membrane</location>
        <topology evidence="1">Multi-pass membrane protein</topology>
    </subcellularLocation>
</comment>
<dbReference type="GO" id="GO:0022857">
    <property type="term" value="F:transmembrane transporter activity"/>
    <property type="evidence" value="ECO:0007669"/>
    <property type="project" value="InterPro"/>
</dbReference>
<dbReference type="PANTHER" id="PTHR11654">
    <property type="entry name" value="OLIGOPEPTIDE TRANSPORTER-RELATED"/>
    <property type="match status" value="1"/>
</dbReference>
<feature type="transmembrane region" description="Helical" evidence="6">
    <location>
        <begin position="72"/>
        <end position="90"/>
    </location>
</feature>
<feature type="transmembrane region" description="Helical" evidence="6">
    <location>
        <begin position="445"/>
        <end position="468"/>
    </location>
</feature>
<gene>
    <name evidence="7" type="ORF">G4B88_031077</name>
</gene>
<dbReference type="InterPro" id="IPR036259">
    <property type="entry name" value="MFS_trans_sf"/>
</dbReference>
<comment type="caution">
    <text evidence="7">The sequence shown here is derived from an EMBL/GenBank/DDBJ whole genome shotgun (WGS) entry which is preliminary data.</text>
</comment>
<evidence type="ECO:0000256" key="2">
    <source>
        <dbReference type="ARBA" id="ARBA00005982"/>
    </source>
</evidence>
<evidence type="ECO:0000256" key="5">
    <source>
        <dbReference type="ARBA" id="ARBA00023136"/>
    </source>
</evidence>
<feature type="transmembrane region" description="Helical" evidence="6">
    <location>
        <begin position="7"/>
        <end position="28"/>
    </location>
</feature>
<dbReference type="Proteomes" id="UP000583929">
    <property type="component" value="Unassembled WGS sequence"/>
</dbReference>
<dbReference type="OrthoDB" id="1181826at2759"/>
<feature type="transmembrane region" description="Helical" evidence="6">
    <location>
        <begin position="40"/>
        <end position="60"/>
    </location>
</feature>
<evidence type="ECO:0000313" key="7">
    <source>
        <dbReference type="EMBL" id="KAF4385942.1"/>
    </source>
</evidence>
<protein>
    <submittedName>
        <fullName evidence="7">Uncharacterized protein</fullName>
    </submittedName>
</protein>
<evidence type="ECO:0000256" key="3">
    <source>
        <dbReference type="ARBA" id="ARBA00022692"/>
    </source>
</evidence>
<comment type="similarity">
    <text evidence="2">Belongs to the major facilitator superfamily. Proton-dependent oligopeptide transporter (POT/PTR) (TC 2.A.17) family.</text>
</comment>